<dbReference type="OrthoDB" id="5873580at2"/>
<comment type="caution">
    <text evidence="2">The sequence shown here is derived from an EMBL/GenBank/DDBJ whole genome shotgun (WGS) entry which is preliminary data.</text>
</comment>
<dbReference type="RefSeq" id="WP_126780984.1">
    <property type="nucleotide sequence ID" value="NZ_PIQC01000003.1"/>
</dbReference>
<evidence type="ECO:0000313" key="2">
    <source>
        <dbReference type="EMBL" id="RUO71948.1"/>
    </source>
</evidence>
<keyword evidence="1" id="KW-0472">Membrane</keyword>
<keyword evidence="1" id="KW-1133">Transmembrane helix</keyword>
<dbReference type="Gene3D" id="3.30.700.10">
    <property type="entry name" value="Glycoprotein, Type 4 Pilin"/>
    <property type="match status" value="1"/>
</dbReference>
<accession>A0A432Z226</accession>
<name>A0A432Z226_9GAMM</name>
<protein>
    <submittedName>
        <fullName evidence="2">Type II secretory pathway component</fullName>
    </submittedName>
</protein>
<evidence type="ECO:0000313" key="3">
    <source>
        <dbReference type="Proteomes" id="UP000288058"/>
    </source>
</evidence>
<dbReference type="SUPFAM" id="SSF54523">
    <property type="entry name" value="Pili subunits"/>
    <property type="match status" value="1"/>
</dbReference>
<proteinExistence type="predicted"/>
<dbReference type="AlphaFoldDB" id="A0A432Z226"/>
<dbReference type="InterPro" id="IPR012902">
    <property type="entry name" value="N_methyl_site"/>
</dbReference>
<dbReference type="Pfam" id="PF07963">
    <property type="entry name" value="N_methyl"/>
    <property type="match status" value="1"/>
</dbReference>
<dbReference type="InterPro" id="IPR045584">
    <property type="entry name" value="Pilin-like"/>
</dbReference>
<sequence length="164" mass="17293">MKSIGFTLIELIIILVIIGILAVSVSPVFFDNSGTQSQVLRQRAMSILRSIQLQAMQDTNNCYIAVVEQNALGEPTSKSTDCSTGSLPAAGESPFTEENNRQIRDSGNVTFSLVGVSSLPGVIGFDVLGRPTGQCSGGCTITLAENSGVSRNLCVNGEGYINEC</sequence>
<keyword evidence="3" id="KW-1185">Reference proteome</keyword>
<organism evidence="2 3">
    <name type="scientific">Idiomarina ramblicola</name>
    <dbReference type="NCBI Taxonomy" id="263724"/>
    <lineage>
        <taxon>Bacteria</taxon>
        <taxon>Pseudomonadati</taxon>
        <taxon>Pseudomonadota</taxon>
        <taxon>Gammaproteobacteria</taxon>
        <taxon>Alteromonadales</taxon>
        <taxon>Idiomarinaceae</taxon>
        <taxon>Idiomarina</taxon>
    </lineage>
</organism>
<gene>
    <name evidence="2" type="ORF">CWI78_05385</name>
</gene>
<dbReference type="EMBL" id="PIQC01000003">
    <property type="protein sequence ID" value="RUO71948.1"/>
    <property type="molecule type" value="Genomic_DNA"/>
</dbReference>
<feature type="transmembrane region" description="Helical" evidence="1">
    <location>
        <begin position="7"/>
        <end position="30"/>
    </location>
</feature>
<keyword evidence="1" id="KW-0812">Transmembrane</keyword>
<dbReference type="Proteomes" id="UP000288058">
    <property type="component" value="Unassembled WGS sequence"/>
</dbReference>
<reference evidence="3" key="1">
    <citation type="journal article" date="2018" name="Front. Microbiol.">
        <title>Genome-Based Analysis Reveals the Taxonomy and Diversity of the Family Idiomarinaceae.</title>
        <authorList>
            <person name="Liu Y."/>
            <person name="Lai Q."/>
            <person name="Shao Z."/>
        </authorList>
    </citation>
    <scope>NUCLEOTIDE SEQUENCE [LARGE SCALE GENOMIC DNA]</scope>
    <source>
        <strain evidence="3">R22</strain>
    </source>
</reference>
<evidence type="ECO:0000256" key="1">
    <source>
        <dbReference type="SAM" id="Phobius"/>
    </source>
</evidence>